<protein>
    <submittedName>
        <fullName evidence="2">Uncharacterized protein</fullName>
    </submittedName>
</protein>
<feature type="region of interest" description="Disordered" evidence="1">
    <location>
        <begin position="295"/>
        <end position="325"/>
    </location>
</feature>
<organism evidence="2 3">
    <name type="scientific">Macrophomina phaseolina</name>
    <dbReference type="NCBI Taxonomy" id="35725"/>
    <lineage>
        <taxon>Eukaryota</taxon>
        <taxon>Fungi</taxon>
        <taxon>Dikarya</taxon>
        <taxon>Ascomycota</taxon>
        <taxon>Pezizomycotina</taxon>
        <taxon>Dothideomycetes</taxon>
        <taxon>Dothideomycetes incertae sedis</taxon>
        <taxon>Botryosphaeriales</taxon>
        <taxon>Botryosphaeriaceae</taxon>
        <taxon>Macrophomina</taxon>
    </lineage>
</organism>
<keyword evidence="3" id="KW-1185">Reference proteome</keyword>
<proteinExistence type="predicted"/>
<evidence type="ECO:0000256" key="1">
    <source>
        <dbReference type="SAM" id="MobiDB-lite"/>
    </source>
</evidence>
<comment type="caution">
    <text evidence="2">The sequence shown here is derived from an EMBL/GenBank/DDBJ whole genome shotgun (WGS) entry which is preliminary data.</text>
</comment>
<sequence length="349" mass="38822">MCKLHGYHYACGHFIRYPLSRCRGTFTKARKRGGLKSLKGEEARIAACIGECYIVITSRSPCGSCLYEQYRHYWNARISEAERAYRDALDRGLKCGVGLWGWGGCGWDSALCDDESMGETGEENSMGEDSMEKDTMSTGKNDGNTDKKWKTGLREEIENRSQTLDDLRDQYNAESWAIRKLFPPFGRSIPSAPTMNSRPELGPSPLRCEVLPEEVVIRARQSGWDDHDGEQCHSTFQAYFVDRYSDVPIDTTAGSWDANTVANMDLASILDGGGENEPTGIDSCYAVYNRFDASKPEEDDQGAEDLATTENDVNNDGSISSEKQHCKTRFPPLISEEELCAPGPGVVPR</sequence>
<reference evidence="2 3" key="1">
    <citation type="journal article" date="2021" name="Nat. Commun.">
        <title>Genetic determinants of endophytism in the Arabidopsis root mycobiome.</title>
        <authorList>
            <person name="Mesny F."/>
            <person name="Miyauchi S."/>
            <person name="Thiergart T."/>
            <person name="Pickel B."/>
            <person name="Atanasova L."/>
            <person name="Karlsson M."/>
            <person name="Huettel B."/>
            <person name="Barry K.W."/>
            <person name="Haridas S."/>
            <person name="Chen C."/>
            <person name="Bauer D."/>
            <person name="Andreopoulos W."/>
            <person name="Pangilinan J."/>
            <person name="LaButti K."/>
            <person name="Riley R."/>
            <person name="Lipzen A."/>
            <person name="Clum A."/>
            <person name="Drula E."/>
            <person name="Henrissat B."/>
            <person name="Kohler A."/>
            <person name="Grigoriev I.V."/>
            <person name="Martin F.M."/>
            <person name="Hacquard S."/>
        </authorList>
    </citation>
    <scope>NUCLEOTIDE SEQUENCE [LARGE SCALE GENOMIC DNA]</scope>
    <source>
        <strain evidence="2 3">MPI-SDFR-AT-0080</strain>
    </source>
</reference>
<evidence type="ECO:0000313" key="2">
    <source>
        <dbReference type="EMBL" id="KAH7061200.1"/>
    </source>
</evidence>
<name>A0ABQ8GN60_9PEZI</name>
<feature type="compositionally biased region" description="Polar residues" evidence="1">
    <location>
        <begin position="308"/>
        <end position="321"/>
    </location>
</feature>
<evidence type="ECO:0000313" key="3">
    <source>
        <dbReference type="Proteomes" id="UP000774617"/>
    </source>
</evidence>
<accession>A0ABQ8GN60</accession>
<feature type="compositionally biased region" description="Acidic residues" evidence="1">
    <location>
        <begin position="117"/>
        <end position="129"/>
    </location>
</feature>
<feature type="region of interest" description="Disordered" evidence="1">
    <location>
        <begin position="117"/>
        <end position="148"/>
    </location>
</feature>
<gene>
    <name evidence="2" type="ORF">B0J12DRAFT_736360</name>
</gene>
<dbReference type="EMBL" id="JAGTJR010000004">
    <property type="protein sequence ID" value="KAH7061200.1"/>
    <property type="molecule type" value="Genomic_DNA"/>
</dbReference>
<dbReference type="Proteomes" id="UP000774617">
    <property type="component" value="Unassembled WGS sequence"/>
</dbReference>